<name>A0ABP8DV43_9ACTN</name>
<feature type="compositionally biased region" description="Low complexity" evidence="1">
    <location>
        <begin position="23"/>
        <end position="32"/>
    </location>
</feature>
<protein>
    <submittedName>
        <fullName evidence="2">Uncharacterized protein</fullName>
    </submittedName>
</protein>
<comment type="caution">
    <text evidence="2">The sequence shown here is derived from an EMBL/GenBank/DDBJ whole genome shotgun (WGS) entry which is preliminary data.</text>
</comment>
<sequence length="109" mass="11570">MQRRSGDGPVHSSNPWTGKNETPPAARAPALGPGNGLRRPGHPALDPTLRDAKTRRGLTPHTKGSQTTPARARPSRFAVAYGEPGAGRRGPAGRSLRDGMPLQPRRALQ</sequence>
<dbReference type="Proteomes" id="UP001500620">
    <property type="component" value="Unassembled WGS sequence"/>
</dbReference>
<proteinExistence type="predicted"/>
<gene>
    <name evidence="2" type="ORF">GCM10022255_112000</name>
</gene>
<reference evidence="3" key="1">
    <citation type="journal article" date="2019" name="Int. J. Syst. Evol. Microbiol.">
        <title>The Global Catalogue of Microorganisms (GCM) 10K type strain sequencing project: providing services to taxonomists for standard genome sequencing and annotation.</title>
        <authorList>
            <consortium name="The Broad Institute Genomics Platform"/>
            <consortium name="The Broad Institute Genome Sequencing Center for Infectious Disease"/>
            <person name="Wu L."/>
            <person name="Ma J."/>
        </authorList>
    </citation>
    <scope>NUCLEOTIDE SEQUENCE [LARGE SCALE GENOMIC DNA]</scope>
    <source>
        <strain evidence="3">JCM 17441</strain>
    </source>
</reference>
<organism evidence="2 3">
    <name type="scientific">Dactylosporangium darangshiense</name>
    <dbReference type="NCBI Taxonomy" id="579108"/>
    <lineage>
        <taxon>Bacteria</taxon>
        <taxon>Bacillati</taxon>
        <taxon>Actinomycetota</taxon>
        <taxon>Actinomycetes</taxon>
        <taxon>Micromonosporales</taxon>
        <taxon>Micromonosporaceae</taxon>
        <taxon>Dactylosporangium</taxon>
    </lineage>
</organism>
<evidence type="ECO:0000313" key="3">
    <source>
        <dbReference type="Proteomes" id="UP001500620"/>
    </source>
</evidence>
<evidence type="ECO:0000313" key="2">
    <source>
        <dbReference type="EMBL" id="GAA4263837.1"/>
    </source>
</evidence>
<dbReference type="EMBL" id="BAABAT010000082">
    <property type="protein sequence ID" value="GAA4263837.1"/>
    <property type="molecule type" value="Genomic_DNA"/>
</dbReference>
<keyword evidence="3" id="KW-1185">Reference proteome</keyword>
<feature type="compositionally biased region" description="Polar residues" evidence="1">
    <location>
        <begin position="11"/>
        <end position="20"/>
    </location>
</feature>
<evidence type="ECO:0000256" key="1">
    <source>
        <dbReference type="SAM" id="MobiDB-lite"/>
    </source>
</evidence>
<feature type="region of interest" description="Disordered" evidence="1">
    <location>
        <begin position="1"/>
        <end position="109"/>
    </location>
</feature>
<accession>A0ABP8DV43</accession>